<evidence type="ECO:0000313" key="4">
    <source>
        <dbReference type="Proteomes" id="UP000198287"/>
    </source>
</evidence>
<feature type="signal peptide" evidence="1">
    <location>
        <begin position="1"/>
        <end position="22"/>
    </location>
</feature>
<feature type="domain" description="EGF-like" evidence="2">
    <location>
        <begin position="118"/>
        <end position="133"/>
    </location>
</feature>
<gene>
    <name evidence="3" type="ORF">Fcan01_17745</name>
</gene>
<evidence type="ECO:0000256" key="1">
    <source>
        <dbReference type="SAM" id="SignalP"/>
    </source>
</evidence>
<protein>
    <recommendedName>
        <fullName evidence="2">EGF-like domain-containing protein</fullName>
    </recommendedName>
</protein>
<keyword evidence="1" id="KW-0732">Signal</keyword>
<organism evidence="3 4">
    <name type="scientific">Folsomia candida</name>
    <name type="common">Springtail</name>
    <dbReference type="NCBI Taxonomy" id="158441"/>
    <lineage>
        <taxon>Eukaryota</taxon>
        <taxon>Metazoa</taxon>
        <taxon>Ecdysozoa</taxon>
        <taxon>Arthropoda</taxon>
        <taxon>Hexapoda</taxon>
        <taxon>Collembola</taxon>
        <taxon>Entomobryomorpha</taxon>
        <taxon>Isotomoidea</taxon>
        <taxon>Isotomidae</taxon>
        <taxon>Proisotominae</taxon>
        <taxon>Folsomia</taxon>
    </lineage>
</organism>
<evidence type="ECO:0000259" key="2">
    <source>
        <dbReference type="PROSITE" id="PS01186"/>
    </source>
</evidence>
<dbReference type="EMBL" id="LNIX01000013">
    <property type="protein sequence ID" value="OXA47505.1"/>
    <property type="molecule type" value="Genomic_DNA"/>
</dbReference>
<feature type="chain" id="PRO_5012850169" description="EGF-like domain-containing protein" evidence="1">
    <location>
        <begin position="23"/>
        <end position="255"/>
    </location>
</feature>
<dbReference type="InterPro" id="IPR000742">
    <property type="entry name" value="EGF"/>
</dbReference>
<evidence type="ECO:0000313" key="3">
    <source>
        <dbReference type="EMBL" id="OXA47505.1"/>
    </source>
</evidence>
<name>A0A226DPR8_FOLCA</name>
<dbReference type="PROSITE" id="PS01186">
    <property type="entry name" value="EGF_2"/>
    <property type="match status" value="1"/>
</dbReference>
<dbReference type="PROSITE" id="PS51257">
    <property type="entry name" value="PROKAR_LIPOPROTEIN"/>
    <property type="match status" value="1"/>
</dbReference>
<reference evidence="3 4" key="1">
    <citation type="submission" date="2015-12" db="EMBL/GenBank/DDBJ databases">
        <title>The genome of Folsomia candida.</title>
        <authorList>
            <person name="Faddeeva A."/>
            <person name="Derks M.F."/>
            <person name="Anvar Y."/>
            <person name="Smit S."/>
            <person name="Van Straalen N."/>
            <person name="Roelofs D."/>
        </authorList>
    </citation>
    <scope>NUCLEOTIDE SEQUENCE [LARGE SCALE GENOMIC DNA]</scope>
    <source>
        <strain evidence="3 4">VU population</strain>
        <tissue evidence="3">Whole body</tissue>
    </source>
</reference>
<dbReference type="Proteomes" id="UP000198287">
    <property type="component" value="Unassembled WGS sequence"/>
</dbReference>
<sequence length="255" mass="26819">MSNIPRLFLILGALMVSCKSQATYCNWPQVMGPDSVCYSGANGACETTAECMPGDQLICDGGRCKCRNPVNMWYNSNDNTCTIKLGLPCIPDHATDKCGDKTVCLEDSSLASNTGYSCQCDAGFIMGTDGSYCHKGHLESCAPYECGSEMMTAGGRGLACIKGQCQCKNTPAQTWDDAKQLCGGLEGTECTFNSVNHLECHTGLTCVKQGQTADGICRNVPATTTAAPATTTTAALTTKPAATTRAATTKRPIGK</sequence>
<keyword evidence="4" id="KW-1185">Reference proteome</keyword>
<dbReference type="OrthoDB" id="6136115at2759"/>
<accession>A0A226DPR8</accession>
<comment type="caution">
    <text evidence="3">The sequence shown here is derived from an EMBL/GenBank/DDBJ whole genome shotgun (WGS) entry which is preliminary data.</text>
</comment>
<dbReference type="AlphaFoldDB" id="A0A226DPR8"/>
<proteinExistence type="predicted"/>